<evidence type="ECO:0000256" key="1">
    <source>
        <dbReference type="SAM" id="SignalP"/>
    </source>
</evidence>
<keyword evidence="4" id="KW-1185">Reference proteome</keyword>
<dbReference type="Pfam" id="PF13474">
    <property type="entry name" value="SnoaL_3"/>
    <property type="match status" value="1"/>
</dbReference>
<sequence length="187" mass="20895">MNTNQLAICFVFQGCLSAAVIPAQAAPQFANTAVIALPARAATQLQEEVNRFLNEWHDDAAHSRLSYFDKMTPDAVYIGTDKTERWTLDEFKTWAKPHFARPSAWAFKVNGRHLQMTEDQSVIWFDEQLTTAMGLCQASGVIRNTPQGLKIAHYQLSLAVPNELVDYLGKAVRQWESSGKLPAGEVK</sequence>
<reference evidence="3 4" key="1">
    <citation type="submission" date="2020-08" db="EMBL/GenBank/DDBJ databases">
        <title>Novel species isolated from subtropical streams in China.</title>
        <authorList>
            <person name="Lu H."/>
        </authorList>
    </citation>
    <scope>NUCLEOTIDE SEQUENCE [LARGE SCALE GENOMIC DNA]</scope>
    <source>
        <strain evidence="3 4">CY22W</strain>
    </source>
</reference>
<feature type="signal peptide" evidence="1">
    <location>
        <begin position="1"/>
        <end position="25"/>
    </location>
</feature>
<dbReference type="Proteomes" id="UP000654304">
    <property type="component" value="Unassembled WGS sequence"/>
</dbReference>
<dbReference type="EMBL" id="JACOGD010000004">
    <property type="protein sequence ID" value="MBC3931939.1"/>
    <property type="molecule type" value="Genomic_DNA"/>
</dbReference>
<dbReference type="InterPro" id="IPR037401">
    <property type="entry name" value="SnoaL-like"/>
</dbReference>
<gene>
    <name evidence="3" type="ORF">H8K43_09670</name>
</gene>
<dbReference type="RefSeq" id="WP_186903628.1">
    <property type="nucleotide sequence ID" value="NZ_JACOGD010000004.1"/>
</dbReference>
<keyword evidence="1" id="KW-0732">Signal</keyword>
<evidence type="ECO:0000259" key="2">
    <source>
        <dbReference type="Pfam" id="PF13474"/>
    </source>
</evidence>
<evidence type="ECO:0000313" key="3">
    <source>
        <dbReference type="EMBL" id="MBC3931939.1"/>
    </source>
</evidence>
<feature type="chain" id="PRO_5046973491" evidence="1">
    <location>
        <begin position="26"/>
        <end position="187"/>
    </location>
</feature>
<organism evidence="3 4">
    <name type="scientific">Undibacterium curvum</name>
    <dbReference type="NCBI Taxonomy" id="2762294"/>
    <lineage>
        <taxon>Bacteria</taxon>
        <taxon>Pseudomonadati</taxon>
        <taxon>Pseudomonadota</taxon>
        <taxon>Betaproteobacteria</taxon>
        <taxon>Burkholderiales</taxon>
        <taxon>Oxalobacteraceae</taxon>
        <taxon>Undibacterium</taxon>
    </lineage>
</organism>
<dbReference type="SUPFAM" id="SSF54427">
    <property type="entry name" value="NTF2-like"/>
    <property type="match status" value="1"/>
</dbReference>
<comment type="caution">
    <text evidence="3">The sequence shown here is derived from an EMBL/GenBank/DDBJ whole genome shotgun (WGS) entry which is preliminary data.</text>
</comment>
<dbReference type="InterPro" id="IPR032710">
    <property type="entry name" value="NTF2-like_dom_sf"/>
</dbReference>
<proteinExistence type="predicted"/>
<name>A0ABR7A4V2_9BURK</name>
<protein>
    <submittedName>
        <fullName evidence="3">Nuclear transport factor 2 family protein</fullName>
    </submittedName>
</protein>
<accession>A0ABR7A4V2</accession>
<evidence type="ECO:0000313" key="4">
    <source>
        <dbReference type="Proteomes" id="UP000654304"/>
    </source>
</evidence>
<feature type="domain" description="SnoaL-like" evidence="2">
    <location>
        <begin position="49"/>
        <end position="161"/>
    </location>
</feature>